<dbReference type="KEGG" id="ccar:109108102"/>
<dbReference type="FunFam" id="3.30.160.60:FF:000021">
    <property type="entry name" value="Basic krueppel-like factor 3"/>
    <property type="match status" value="1"/>
</dbReference>
<feature type="domain" description="C2H2-type" evidence="9">
    <location>
        <begin position="232"/>
        <end position="255"/>
    </location>
</feature>
<accession>A0A9Q9W121</accession>
<keyword evidence="5" id="KW-0862">Zinc</keyword>
<feature type="compositionally biased region" description="Basic and acidic residues" evidence="8">
    <location>
        <begin position="146"/>
        <end position="165"/>
    </location>
</feature>
<dbReference type="GO" id="GO:0005634">
    <property type="term" value="C:nucleus"/>
    <property type="evidence" value="ECO:0007669"/>
    <property type="project" value="UniProtKB-SubCell"/>
</dbReference>
<evidence type="ECO:0000256" key="8">
    <source>
        <dbReference type="SAM" id="MobiDB-lite"/>
    </source>
</evidence>
<dbReference type="PROSITE" id="PS50157">
    <property type="entry name" value="ZINC_FINGER_C2H2_2"/>
    <property type="match status" value="3"/>
</dbReference>
<gene>
    <name evidence="10" type="primary">LOC109108102</name>
</gene>
<dbReference type="OrthoDB" id="4748970at2759"/>
<dbReference type="GO" id="GO:0000981">
    <property type="term" value="F:DNA-binding transcription factor activity, RNA polymerase II-specific"/>
    <property type="evidence" value="ECO:0007669"/>
    <property type="project" value="TreeGrafter"/>
</dbReference>
<dbReference type="GO" id="GO:0008270">
    <property type="term" value="F:zinc ion binding"/>
    <property type="evidence" value="ECO:0007669"/>
    <property type="project" value="UniProtKB-KW"/>
</dbReference>
<dbReference type="GO" id="GO:0000978">
    <property type="term" value="F:RNA polymerase II cis-regulatory region sequence-specific DNA binding"/>
    <property type="evidence" value="ECO:0007669"/>
    <property type="project" value="TreeGrafter"/>
</dbReference>
<comment type="subcellular location">
    <subcellularLocation>
        <location evidence="1">Nucleus</location>
    </subcellularLocation>
</comment>
<organism evidence="10">
    <name type="scientific">Cyprinus carpio</name>
    <name type="common">Common carp</name>
    <dbReference type="NCBI Taxonomy" id="7962"/>
    <lineage>
        <taxon>Eukaryota</taxon>
        <taxon>Metazoa</taxon>
        <taxon>Chordata</taxon>
        <taxon>Craniata</taxon>
        <taxon>Vertebrata</taxon>
        <taxon>Euteleostomi</taxon>
        <taxon>Actinopterygii</taxon>
        <taxon>Neopterygii</taxon>
        <taxon>Teleostei</taxon>
        <taxon>Ostariophysi</taxon>
        <taxon>Cypriniformes</taxon>
        <taxon>Cyprinidae</taxon>
        <taxon>Cyprininae</taxon>
        <taxon>Cyprinus</taxon>
    </lineage>
</organism>
<evidence type="ECO:0000256" key="7">
    <source>
        <dbReference type="PROSITE-ProRule" id="PRU00042"/>
    </source>
</evidence>
<dbReference type="InterPro" id="IPR013087">
    <property type="entry name" value="Znf_C2H2_type"/>
</dbReference>
<dbReference type="PANTHER" id="PTHR23235:SF50">
    <property type="entry name" value="KRUEPPEL-LIKE FACTOR 6"/>
    <property type="match status" value="1"/>
</dbReference>
<keyword evidence="4 7" id="KW-0863">Zinc-finger</keyword>
<keyword evidence="2" id="KW-0479">Metal-binding</keyword>
<sequence>MRGRNMDVIPMCSIFQELQSVLDTGYLTALPSLEEYWQQTCLELERYLQNEPYVSAADLRSVYESDNLWNQFLRCCGTEPNSSLPEASIPKPDEIATASHLPLGIGSADVLTHPPDHSVSEQQHVIAHTPPTPSSSSSSPSLALMESKEDAEGVRGDEGKGERSAEGRRRAHRCYFIGCRKVYTKSSHLKAHQRTHTGEKPYRCSWDGCEWRFARSDELTRHFRKHTGAKPFKCSHCDRCFSRSDHLALHMKRHI</sequence>
<dbReference type="AlphaFoldDB" id="A0A9Q9W121"/>
<dbReference type="SMART" id="SM00355">
    <property type="entry name" value="ZnF_C2H2"/>
    <property type="match status" value="3"/>
</dbReference>
<evidence type="ECO:0000256" key="1">
    <source>
        <dbReference type="ARBA" id="ARBA00004123"/>
    </source>
</evidence>
<evidence type="ECO:0000259" key="9">
    <source>
        <dbReference type="PROSITE" id="PS50157"/>
    </source>
</evidence>
<evidence type="ECO:0000256" key="6">
    <source>
        <dbReference type="ARBA" id="ARBA00023242"/>
    </source>
</evidence>
<evidence type="ECO:0000256" key="3">
    <source>
        <dbReference type="ARBA" id="ARBA00022737"/>
    </source>
</evidence>
<dbReference type="FunFam" id="3.30.160.60:FF:000624">
    <property type="entry name" value="zinc finger protein 697"/>
    <property type="match status" value="1"/>
</dbReference>
<proteinExistence type="predicted"/>
<dbReference type="Pfam" id="PF00096">
    <property type="entry name" value="zf-C2H2"/>
    <property type="match status" value="3"/>
</dbReference>
<protein>
    <submittedName>
        <fullName evidence="10">Krueppel-like factor 6</fullName>
    </submittedName>
</protein>
<feature type="domain" description="C2H2-type" evidence="9">
    <location>
        <begin position="202"/>
        <end position="231"/>
    </location>
</feature>
<evidence type="ECO:0000313" key="10">
    <source>
        <dbReference type="RefSeq" id="XP_042574872.1"/>
    </source>
</evidence>
<feature type="domain" description="C2H2-type" evidence="9">
    <location>
        <begin position="172"/>
        <end position="201"/>
    </location>
</feature>
<dbReference type="Proteomes" id="UP001155660">
    <property type="component" value="Chromosome B2"/>
</dbReference>
<name>A0A9Q9W121_CYPCA</name>
<evidence type="ECO:0000256" key="4">
    <source>
        <dbReference type="ARBA" id="ARBA00022771"/>
    </source>
</evidence>
<dbReference type="PANTHER" id="PTHR23235">
    <property type="entry name" value="KRUEPPEL-LIKE TRANSCRIPTION FACTOR"/>
    <property type="match status" value="1"/>
</dbReference>
<keyword evidence="6" id="KW-0539">Nucleus</keyword>
<evidence type="ECO:0000256" key="2">
    <source>
        <dbReference type="ARBA" id="ARBA00022723"/>
    </source>
</evidence>
<dbReference type="PROSITE" id="PS00028">
    <property type="entry name" value="ZINC_FINGER_C2H2_1"/>
    <property type="match status" value="3"/>
</dbReference>
<reference evidence="10" key="1">
    <citation type="submission" date="2025-08" db="UniProtKB">
        <authorList>
            <consortium name="RefSeq"/>
        </authorList>
    </citation>
    <scope>IDENTIFICATION</scope>
    <source>
        <tissue evidence="10">Muscle</tissue>
    </source>
</reference>
<dbReference type="FunFam" id="3.30.160.60:FF:000018">
    <property type="entry name" value="Krueppel-like factor 15"/>
    <property type="match status" value="1"/>
</dbReference>
<keyword evidence="3" id="KW-0677">Repeat</keyword>
<dbReference type="GeneID" id="109108102"/>
<feature type="region of interest" description="Disordered" evidence="8">
    <location>
        <begin position="113"/>
        <end position="165"/>
    </location>
</feature>
<dbReference type="RefSeq" id="XP_042574872.1">
    <property type="nucleotide sequence ID" value="XM_042718938.1"/>
</dbReference>
<evidence type="ECO:0000256" key="5">
    <source>
        <dbReference type="ARBA" id="ARBA00022833"/>
    </source>
</evidence>